<evidence type="ECO:0000313" key="2">
    <source>
        <dbReference type="EMBL" id="EQC24878.1"/>
    </source>
</evidence>
<dbReference type="AlphaFoldDB" id="T0QYP9"/>
<gene>
    <name evidence="2" type="ORF">SDRG_17231</name>
</gene>
<comment type="similarity">
    <text evidence="1">Belongs to the Rab GDI family.</text>
</comment>
<dbReference type="STRING" id="1156394.T0QYP9"/>
<evidence type="ECO:0000256" key="1">
    <source>
        <dbReference type="ARBA" id="ARBA00005593"/>
    </source>
</evidence>
<dbReference type="GO" id="GO:0007264">
    <property type="term" value="P:small GTPase-mediated signal transduction"/>
    <property type="evidence" value="ECO:0007669"/>
    <property type="project" value="InterPro"/>
</dbReference>
<evidence type="ECO:0008006" key="4">
    <source>
        <dbReference type="Google" id="ProtNLM"/>
    </source>
</evidence>
<dbReference type="SUPFAM" id="SSF51905">
    <property type="entry name" value="FAD/NAD(P)-binding domain"/>
    <property type="match status" value="1"/>
</dbReference>
<dbReference type="OMA" id="LDQNDYY"/>
<dbReference type="GeneID" id="19957958"/>
<dbReference type="GO" id="GO:0005829">
    <property type="term" value="C:cytosol"/>
    <property type="evidence" value="ECO:0007669"/>
    <property type="project" value="TreeGrafter"/>
</dbReference>
<reference evidence="2 3" key="1">
    <citation type="submission" date="2012-04" db="EMBL/GenBank/DDBJ databases">
        <title>The Genome Sequence of Saprolegnia declina VS20.</title>
        <authorList>
            <consortium name="The Broad Institute Genome Sequencing Platform"/>
            <person name="Russ C."/>
            <person name="Nusbaum C."/>
            <person name="Tyler B."/>
            <person name="van West P."/>
            <person name="Dieguez-Uribeondo J."/>
            <person name="de Bruijn I."/>
            <person name="Tripathy S."/>
            <person name="Jiang R."/>
            <person name="Young S.K."/>
            <person name="Zeng Q."/>
            <person name="Gargeya S."/>
            <person name="Fitzgerald M."/>
            <person name="Haas B."/>
            <person name="Abouelleil A."/>
            <person name="Alvarado L."/>
            <person name="Arachchi H.M."/>
            <person name="Berlin A."/>
            <person name="Chapman S.B."/>
            <person name="Goldberg J."/>
            <person name="Griggs A."/>
            <person name="Gujja S."/>
            <person name="Hansen M."/>
            <person name="Howarth C."/>
            <person name="Imamovic A."/>
            <person name="Larimer J."/>
            <person name="McCowen C."/>
            <person name="Montmayeur A."/>
            <person name="Murphy C."/>
            <person name="Neiman D."/>
            <person name="Pearson M."/>
            <person name="Priest M."/>
            <person name="Roberts A."/>
            <person name="Saif S."/>
            <person name="Shea T."/>
            <person name="Sisk P."/>
            <person name="Sykes S."/>
            <person name="Wortman J."/>
            <person name="Nusbaum C."/>
            <person name="Birren B."/>
        </authorList>
    </citation>
    <scope>NUCLEOTIDE SEQUENCE [LARGE SCALE GENOMIC DNA]</scope>
    <source>
        <strain evidence="2 3">VS20</strain>
    </source>
</reference>
<proteinExistence type="inferred from homology"/>
<evidence type="ECO:0000313" key="3">
    <source>
        <dbReference type="Proteomes" id="UP000030762"/>
    </source>
</evidence>
<dbReference type="InterPro" id="IPR018203">
    <property type="entry name" value="GDP_dissociation_inhibitor"/>
</dbReference>
<dbReference type="Gene3D" id="3.30.519.10">
    <property type="entry name" value="Guanine Nucleotide Dissociation Inhibitor, domain 2"/>
    <property type="match status" value="1"/>
</dbReference>
<dbReference type="RefSeq" id="XP_008621693.1">
    <property type="nucleotide sequence ID" value="XM_008623471.1"/>
</dbReference>
<dbReference type="Gene3D" id="1.10.405.10">
    <property type="entry name" value="Guanine Nucleotide Dissociation Inhibitor, domain 1"/>
    <property type="match status" value="1"/>
</dbReference>
<dbReference type="Proteomes" id="UP000030762">
    <property type="component" value="Unassembled WGS sequence"/>
</dbReference>
<accession>T0QYP9</accession>
<dbReference type="Gene3D" id="3.50.50.60">
    <property type="entry name" value="FAD/NAD(P)-binding domain"/>
    <property type="match status" value="1"/>
</dbReference>
<dbReference type="Pfam" id="PF00996">
    <property type="entry name" value="GDI"/>
    <property type="match status" value="2"/>
</dbReference>
<protein>
    <recommendedName>
        <fullName evidence="4">Rab proteins geranylgeranyltransferase component A</fullName>
    </recommendedName>
</protein>
<dbReference type="GO" id="GO:0005092">
    <property type="term" value="F:GDP-dissociation inhibitor activity"/>
    <property type="evidence" value="ECO:0007669"/>
    <property type="project" value="InterPro"/>
</dbReference>
<dbReference type="PANTHER" id="PTHR11787:SF4">
    <property type="entry name" value="CHM, RAB ESCORT PROTEIN 1"/>
    <property type="match status" value="1"/>
</dbReference>
<sequence length="572" mass="61773">MDDALFETEYDVVIVGTGIVESIVAGALARAGQKVLHLDTNDYYGSNFASLNFDQFNAWMDAPMDAKAPFASTFHCTRLHEARADGFAPRSNAFSLDIQPKVLLSSSPLVDVLVHSGVGRYLDFMAMHETCMFTPQPPHPPVWQVPCSKTDVFKSRLSVLEKRHLMKFLQFVADYGDGDATTLNERDLAVGRALKRPQNKRNQKDALGALDTASDFVAMLRDHFKLSPTLQNVVLHAVLLLTTAPSAPLPPTPSLDRLYGFLSSIGRFAPSPFLTPLYGISEVAQAFCRLSAVYGGIYYLRAPLAGVLTSEKLVTGLTTSTPEKKTWKGRHFVLNAMYASSFGVAPHTTTRLLRGLFLLPGTRPRTVLVVPPKMLLEHPYAMHVISLDSTTAVCPAEYTLVHVSTLTNEATTTAAMVHLVQHVVASSFPESPPVWEAIFTLPVYAPSSSSTRPHNVHVCDVHTSVALESVLESAVDEAKAIFEAICPGAEFLPKSASAEQAEMEAAAENDETAQLLQAATNLLHIDDDVGVASTPVVGTPEVETPAVAATLVVETPALVEAPVPAPTASYDL</sequence>
<keyword evidence="3" id="KW-1185">Reference proteome</keyword>
<dbReference type="GO" id="GO:0005968">
    <property type="term" value="C:Rab-protein geranylgeranyltransferase complex"/>
    <property type="evidence" value="ECO:0007669"/>
    <property type="project" value="TreeGrafter"/>
</dbReference>
<dbReference type="PRINTS" id="PR00891">
    <property type="entry name" value="RABGDIREP"/>
</dbReference>
<dbReference type="InParanoid" id="T0QYP9"/>
<dbReference type="GO" id="GO:0016192">
    <property type="term" value="P:vesicle-mediated transport"/>
    <property type="evidence" value="ECO:0007669"/>
    <property type="project" value="TreeGrafter"/>
</dbReference>
<dbReference type="eggNOG" id="KOG4405">
    <property type="taxonomic scope" value="Eukaryota"/>
</dbReference>
<dbReference type="OrthoDB" id="9446342at2759"/>
<dbReference type="InterPro" id="IPR036188">
    <property type="entry name" value="FAD/NAD-bd_sf"/>
</dbReference>
<name>T0QYP9_SAPDV</name>
<dbReference type="VEuPathDB" id="FungiDB:SDRG_17231"/>
<dbReference type="GO" id="GO:0005634">
    <property type="term" value="C:nucleus"/>
    <property type="evidence" value="ECO:0007669"/>
    <property type="project" value="TreeGrafter"/>
</dbReference>
<dbReference type="EMBL" id="JH767352">
    <property type="protein sequence ID" value="EQC24878.1"/>
    <property type="molecule type" value="Genomic_DNA"/>
</dbReference>
<dbReference type="PANTHER" id="PTHR11787">
    <property type="entry name" value="RAB GDP-DISSOCIATION INHIBITOR"/>
    <property type="match status" value="1"/>
</dbReference>
<organism evidence="2 3">
    <name type="scientific">Saprolegnia diclina (strain VS20)</name>
    <dbReference type="NCBI Taxonomy" id="1156394"/>
    <lineage>
        <taxon>Eukaryota</taxon>
        <taxon>Sar</taxon>
        <taxon>Stramenopiles</taxon>
        <taxon>Oomycota</taxon>
        <taxon>Saprolegniomycetes</taxon>
        <taxon>Saprolegniales</taxon>
        <taxon>Saprolegniaceae</taxon>
        <taxon>Saprolegnia</taxon>
    </lineage>
</organism>